<evidence type="ECO:0000313" key="1">
    <source>
        <dbReference type="EMBL" id="MFC6066675.1"/>
    </source>
</evidence>
<reference evidence="2" key="1">
    <citation type="journal article" date="2019" name="Int. J. Syst. Evol. Microbiol.">
        <title>The Global Catalogue of Microorganisms (GCM) 10K type strain sequencing project: providing services to taxonomists for standard genome sequencing and annotation.</title>
        <authorList>
            <consortium name="The Broad Institute Genomics Platform"/>
            <consortium name="The Broad Institute Genome Sequencing Center for Infectious Disease"/>
            <person name="Wu L."/>
            <person name="Ma J."/>
        </authorList>
    </citation>
    <scope>NUCLEOTIDE SEQUENCE [LARGE SCALE GENOMIC DNA]</scope>
    <source>
        <strain evidence="2">CGMCC 1.15180</strain>
    </source>
</reference>
<evidence type="ECO:0000313" key="2">
    <source>
        <dbReference type="Proteomes" id="UP001596139"/>
    </source>
</evidence>
<gene>
    <name evidence="1" type="ORF">ACFP4F_29605</name>
</gene>
<accession>A0ABW1MS81</accession>
<proteinExistence type="predicted"/>
<dbReference type="RefSeq" id="WP_031065034.1">
    <property type="nucleotide sequence ID" value="NZ_JBHSPX010000008.1"/>
</dbReference>
<dbReference type="EMBL" id="JBHSPX010000008">
    <property type="protein sequence ID" value="MFC6066675.1"/>
    <property type="molecule type" value="Genomic_DNA"/>
</dbReference>
<organism evidence="1 2">
    <name type="scientific">Streptomyces ochraceiscleroticus</name>
    <dbReference type="NCBI Taxonomy" id="47761"/>
    <lineage>
        <taxon>Bacteria</taxon>
        <taxon>Bacillati</taxon>
        <taxon>Actinomycetota</taxon>
        <taxon>Actinomycetes</taxon>
        <taxon>Kitasatosporales</taxon>
        <taxon>Streptomycetaceae</taxon>
        <taxon>Streptomyces</taxon>
    </lineage>
</organism>
<sequence length="199" mass="21005">MALGDAYEGEDPALPCGRTLSEVWETAEETPDDPHTVGCPHCQEALAQLGILDDYVREARDRDADEAAEAAAADRLTARVMDLVRTDLRPGRTLPLGEPADDAWITEAAAAKAFRAAAEALPTVFAGSCKVVLEVPDGPATVTMEVAAGLEWPLPELAERIRERVLAAADEAVGMTVSGVDVTVVDLIDAEADAGEERA</sequence>
<protein>
    <submittedName>
        <fullName evidence="1">Asp23/Gls24 family envelope stress response protein</fullName>
    </submittedName>
</protein>
<dbReference type="Proteomes" id="UP001596139">
    <property type="component" value="Unassembled WGS sequence"/>
</dbReference>
<name>A0ABW1MS81_9ACTN</name>
<keyword evidence="2" id="KW-1185">Reference proteome</keyword>
<comment type="caution">
    <text evidence="1">The sequence shown here is derived from an EMBL/GenBank/DDBJ whole genome shotgun (WGS) entry which is preliminary data.</text>
</comment>